<feature type="transmembrane region" description="Helical" evidence="1">
    <location>
        <begin position="44"/>
        <end position="63"/>
    </location>
</feature>
<evidence type="ECO:0000256" key="1">
    <source>
        <dbReference type="SAM" id="Phobius"/>
    </source>
</evidence>
<keyword evidence="1" id="KW-0812">Transmembrane</keyword>
<dbReference type="EMBL" id="CP026538">
    <property type="protein sequence ID" value="QAZ66046.1"/>
    <property type="molecule type" value="Genomic_DNA"/>
</dbReference>
<keyword evidence="1" id="KW-0472">Membrane</keyword>
<accession>A0A4P6HHT5</accession>
<gene>
    <name evidence="2" type="ORF">C3Y92_01825</name>
</gene>
<dbReference type="KEGG" id="dcb:C3Y92_01825"/>
<evidence type="ECO:0000313" key="3">
    <source>
        <dbReference type="Proteomes" id="UP000293296"/>
    </source>
</evidence>
<dbReference type="RefSeq" id="WP_129348946.1">
    <property type="nucleotide sequence ID" value="NZ_CP026538.1"/>
</dbReference>
<feature type="transmembrane region" description="Helical" evidence="1">
    <location>
        <begin position="12"/>
        <end position="32"/>
    </location>
</feature>
<dbReference type="OrthoDB" id="5471505at2"/>
<protein>
    <submittedName>
        <fullName evidence="2">Uncharacterized protein</fullName>
    </submittedName>
</protein>
<organism evidence="2 3">
    <name type="scientific">Solidesulfovibrio carbinolicus</name>
    <dbReference type="NCBI Taxonomy" id="296842"/>
    <lineage>
        <taxon>Bacteria</taxon>
        <taxon>Pseudomonadati</taxon>
        <taxon>Thermodesulfobacteriota</taxon>
        <taxon>Desulfovibrionia</taxon>
        <taxon>Desulfovibrionales</taxon>
        <taxon>Desulfovibrionaceae</taxon>
        <taxon>Solidesulfovibrio</taxon>
    </lineage>
</organism>
<name>A0A4P6HHT5_9BACT</name>
<keyword evidence="3" id="KW-1185">Reference proteome</keyword>
<reference evidence="2 3" key="1">
    <citation type="submission" date="2018-02" db="EMBL/GenBank/DDBJ databases">
        <title>Genome sequence of Desulfovibrio carbinolicus DSM 3852.</title>
        <authorList>
            <person name="Wilbanks E."/>
            <person name="Skennerton C.T."/>
            <person name="Orphan V.J."/>
        </authorList>
    </citation>
    <scope>NUCLEOTIDE SEQUENCE [LARGE SCALE GENOMIC DNA]</scope>
    <source>
        <strain evidence="2 3">DSM 3852</strain>
    </source>
</reference>
<sequence length="219" mass="24460">MQTYIHRVLNFFFATIVTTTALSICGIVYIWFFRSNYSQDLPYLSSLVSITVVEIVAIVIAYAKKGIQYLPRVEIQKSEADTLVFLHNFISRGSSVSIVSNRISWITRSDKLLKSITQLSSTNVQIEIFITTNEDIVTLAKLKNAGVNVYVADDGIPPEARFTLINGNRRGAEELAIARGTHPNHEITIFDNNSGPQIIALAKDILRITKEKSHDACVE</sequence>
<evidence type="ECO:0000313" key="2">
    <source>
        <dbReference type="EMBL" id="QAZ66046.1"/>
    </source>
</evidence>
<dbReference type="Proteomes" id="UP000293296">
    <property type="component" value="Chromosome"/>
</dbReference>
<proteinExistence type="predicted"/>
<keyword evidence="1" id="KW-1133">Transmembrane helix</keyword>
<dbReference type="AlphaFoldDB" id="A0A4P6HHT5"/>